<dbReference type="AlphaFoldDB" id="S3DKA4"/>
<dbReference type="GO" id="GO:0005576">
    <property type="term" value="C:extracellular region"/>
    <property type="evidence" value="ECO:0007669"/>
    <property type="project" value="InterPro"/>
</dbReference>
<dbReference type="OMA" id="MCCILPI"/>
<dbReference type="Pfam" id="PF06766">
    <property type="entry name" value="Hydrophobin_2"/>
    <property type="match status" value="1"/>
</dbReference>
<evidence type="ECO:0000256" key="3">
    <source>
        <dbReference type="SAM" id="SignalP"/>
    </source>
</evidence>
<gene>
    <name evidence="4" type="ORF">GLAREA_07625</name>
</gene>
<dbReference type="eggNOG" id="ENOG502SUV9">
    <property type="taxonomic scope" value="Eukaryota"/>
</dbReference>
<protein>
    <submittedName>
        <fullName evidence="4">Hydrophobin II, HfbII</fullName>
    </submittedName>
</protein>
<dbReference type="Gene3D" id="3.20.120.10">
    <property type="entry name" value="Hydrophobin"/>
    <property type="match status" value="1"/>
</dbReference>
<name>S3DKA4_GLAL2</name>
<evidence type="ECO:0000256" key="1">
    <source>
        <dbReference type="ARBA" id="ARBA00009576"/>
    </source>
</evidence>
<dbReference type="KEGG" id="glz:GLAREA_07625"/>
<dbReference type="InterPro" id="IPR010636">
    <property type="entry name" value="Class_II_hydrophobin"/>
</dbReference>
<proteinExistence type="inferred from homology"/>
<keyword evidence="2" id="KW-1015">Disulfide bond</keyword>
<dbReference type="Proteomes" id="UP000016922">
    <property type="component" value="Unassembled WGS sequence"/>
</dbReference>
<evidence type="ECO:0000256" key="2">
    <source>
        <dbReference type="ARBA" id="ARBA00023157"/>
    </source>
</evidence>
<feature type="signal peptide" evidence="3">
    <location>
        <begin position="1"/>
        <end position="17"/>
    </location>
</feature>
<dbReference type="OrthoDB" id="4500971at2759"/>
<keyword evidence="5" id="KW-1185">Reference proteome</keyword>
<evidence type="ECO:0000313" key="5">
    <source>
        <dbReference type="Proteomes" id="UP000016922"/>
    </source>
</evidence>
<reference evidence="4 5" key="1">
    <citation type="journal article" date="2013" name="BMC Genomics">
        <title>Genomics-driven discovery of the pneumocandin biosynthetic gene cluster in the fungus Glarea lozoyensis.</title>
        <authorList>
            <person name="Chen L."/>
            <person name="Yue Q."/>
            <person name="Zhang X."/>
            <person name="Xiang M."/>
            <person name="Wang C."/>
            <person name="Li S."/>
            <person name="Che Y."/>
            <person name="Ortiz-Lopez F.J."/>
            <person name="Bills G.F."/>
            <person name="Liu X."/>
            <person name="An Z."/>
        </authorList>
    </citation>
    <scope>NUCLEOTIDE SEQUENCE [LARGE SCALE GENOMIC DNA]</scope>
    <source>
        <strain evidence="5">ATCC 20868 / MF5171</strain>
    </source>
</reference>
<comment type="similarity">
    <text evidence="1">Belongs to the cerato-ulmin hydrophobin family.</text>
</comment>
<dbReference type="RefSeq" id="XP_008080503.1">
    <property type="nucleotide sequence ID" value="XM_008082312.1"/>
</dbReference>
<dbReference type="STRING" id="1116229.S3DKA4"/>
<dbReference type="HOGENOM" id="CLU_141181_2_2_1"/>
<keyword evidence="3" id="KW-0732">Signal</keyword>
<dbReference type="SUPFAM" id="SSF101751">
    <property type="entry name" value="Hydrophobin II, HfbII"/>
    <property type="match status" value="1"/>
</dbReference>
<dbReference type="PANTHER" id="PTHR42341:SF1">
    <property type="entry name" value="HYDROPHOBIN"/>
    <property type="match status" value="1"/>
</dbReference>
<dbReference type="CDD" id="cd23508">
    <property type="entry name" value="hydrophobin_II"/>
    <property type="match status" value="1"/>
</dbReference>
<evidence type="ECO:0000313" key="4">
    <source>
        <dbReference type="EMBL" id="EPE32491.1"/>
    </source>
</evidence>
<organism evidence="4 5">
    <name type="scientific">Glarea lozoyensis (strain ATCC 20868 / MF5171)</name>
    <dbReference type="NCBI Taxonomy" id="1116229"/>
    <lineage>
        <taxon>Eukaryota</taxon>
        <taxon>Fungi</taxon>
        <taxon>Dikarya</taxon>
        <taxon>Ascomycota</taxon>
        <taxon>Pezizomycotina</taxon>
        <taxon>Leotiomycetes</taxon>
        <taxon>Helotiales</taxon>
        <taxon>Helotiaceae</taxon>
        <taxon>Glarea</taxon>
    </lineage>
</organism>
<dbReference type="PANTHER" id="PTHR42341">
    <property type="entry name" value="HYDROPHOBIN"/>
    <property type="match status" value="1"/>
</dbReference>
<dbReference type="InterPro" id="IPR036686">
    <property type="entry name" value="Class_II_Hydrophobin_sf"/>
</dbReference>
<sequence length="100" mass="10369">MQFQILTLVTFLSTAIASPANSALVQNRQLGLCSSAATNPLCCDVNVLGVADLNCQVPPTIPTSVPDFNDICASIGKINMCCILPILGQALLCTSPDSST</sequence>
<feature type="chain" id="PRO_5004508454" evidence="3">
    <location>
        <begin position="18"/>
        <end position="100"/>
    </location>
</feature>
<accession>S3DKA4</accession>
<dbReference type="EMBL" id="KE145359">
    <property type="protein sequence ID" value="EPE32491.1"/>
    <property type="molecule type" value="Genomic_DNA"/>
</dbReference>
<dbReference type="GeneID" id="19466677"/>